<dbReference type="SUPFAM" id="SSF54001">
    <property type="entry name" value="Cysteine proteinases"/>
    <property type="match status" value="1"/>
</dbReference>
<sequence length="253" mass="28701">MNRVTKPISHALIRYLQKQRASYAPMAVTPLPLLRRCLRPADILLVEGDTRISSAIKYLTTSTWSHSALYVGEGDGRELIEADVREGVRWAGLDAYAHLNTRVCRAVGLSDEDRAKVVAYMRASLGRTYDLKNVFDLMRYLLPQPPVPRRWRRQMLAFGSGDPTRAICSTLIAEAYQSVRYPILPNIRPDPDDPRGREMLHVRDHALFVPRDFDISPYFAIIKPTIEGNFDYRTLSWYEVTGSDAPSPPSPQA</sequence>
<dbReference type="AlphaFoldDB" id="A0A2S8S9W2"/>
<accession>A0A2S8S9W2</accession>
<gene>
    <name evidence="1" type="ORF">LX70_01427</name>
</gene>
<dbReference type="EMBL" id="PVEP01000002">
    <property type="protein sequence ID" value="PQV57621.1"/>
    <property type="molecule type" value="Genomic_DNA"/>
</dbReference>
<proteinExistence type="predicted"/>
<dbReference type="RefSeq" id="WP_245884977.1">
    <property type="nucleotide sequence ID" value="NZ_PVEP01000002.1"/>
</dbReference>
<keyword evidence="2" id="KW-1185">Reference proteome</keyword>
<comment type="caution">
    <text evidence="1">The sequence shown here is derived from an EMBL/GenBank/DDBJ whole genome shotgun (WGS) entry which is preliminary data.</text>
</comment>
<dbReference type="Proteomes" id="UP000238338">
    <property type="component" value="Unassembled WGS sequence"/>
</dbReference>
<evidence type="ECO:0000313" key="1">
    <source>
        <dbReference type="EMBL" id="PQV57621.1"/>
    </source>
</evidence>
<dbReference type="Gene3D" id="3.90.1720.10">
    <property type="entry name" value="endopeptidase domain like (from Nostoc punctiforme)"/>
    <property type="match status" value="1"/>
</dbReference>
<dbReference type="InterPro" id="IPR024453">
    <property type="entry name" value="Peptidase_C92"/>
</dbReference>
<evidence type="ECO:0000313" key="2">
    <source>
        <dbReference type="Proteomes" id="UP000238338"/>
    </source>
</evidence>
<reference evidence="1 2" key="1">
    <citation type="submission" date="2018-02" db="EMBL/GenBank/DDBJ databases">
        <title>Genomic Encyclopedia of Archaeal and Bacterial Type Strains, Phase II (KMG-II): from individual species to whole genera.</title>
        <authorList>
            <person name="Goeker M."/>
        </authorList>
    </citation>
    <scope>NUCLEOTIDE SEQUENCE [LARGE SCALE GENOMIC DNA]</scope>
    <source>
        <strain evidence="1 2">DSM 18921</strain>
    </source>
</reference>
<name>A0A2S8S9W2_9RHOB</name>
<dbReference type="Pfam" id="PF05708">
    <property type="entry name" value="Peptidase_C92"/>
    <property type="match status" value="1"/>
</dbReference>
<dbReference type="InterPro" id="IPR038765">
    <property type="entry name" value="Papain-like_cys_pep_sf"/>
</dbReference>
<protein>
    <submittedName>
        <fullName evidence="1">Permuted papain-like amidase YaeF/Yiix C92 family enzyme</fullName>
    </submittedName>
</protein>
<organism evidence="1 2">
    <name type="scientific">Albidovulum denitrificans</name>
    <dbReference type="NCBI Taxonomy" id="404881"/>
    <lineage>
        <taxon>Bacteria</taxon>
        <taxon>Pseudomonadati</taxon>
        <taxon>Pseudomonadota</taxon>
        <taxon>Alphaproteobacteria</taxon>
        <taxon>Rhodobacterales</taxon>
        <taxon>Paracoccaceae</taxon>
        <taxon>Albidovulum</taxon>
    </lineage>
</organism>